<protein>
    <submittedName>
        <fullName evidence="2 4">Uncharacterized protein</fullName>
    </submittedName>
</protein>
<gene>
    <name evidence="2" type="ORF">HNAJ_LOCUS1200</name>
</gene>
<dbReference type="EMBL" id="UZAE01000432">
    <property type="protein sequence ID" value="VDN97059.1"/>
    <property type="molecule type" value="Genomic_DNA"/>
</dbReference>
<evidence type="ECO:0000313" key="2">
    <source>
        <dbReference type="EMBL" id="VDN97059.1"/>
    </source>
</evidence>
<evidence type="ECO:0000313" key="4">
    <source>
        <dbReference type="WBParaSite" id="HNAJ_0000120001-mRNA-1"/>
    </source>
</evidence>
<feature type="region of interest" description="Disordered" evidence="1">
    <location>
        <begin position="28"/>
        <end position="55"/>
    </location>
</feature>
<dbReference type="AlphaFoldDB" id="A0A0R3T2M3"/>
<reference evidence="2 3" key="2">
    <citation type="submission" date="2018-11" db="EMBL/GenBank/DDBJ databases">
        <authorList>
            <consortium name="Pathogen Informatics"/>
        </authorList>
    </citation>
    <scope>NUCLEOTIDE SEQUENCE [LARGE SCALE GENOMIC DNA]</scope>
</reference>
<evidence type="ECO:0000313" key="3">
    <source>
        <dbReference type="Proteomes" id="UP000278807"/>
    </source>
</evidence>
<reference evidence="4" key="1">
    <citation type="submission" date="2017-02" db="UniProtKB">
        <authorList>
            <consortium name="WormBaseParasite"/>
        </authorList>
    </citation>
    <scope>IDENTIFICATION</scope>
</reference>
<dbReference type="WBParaSite" id="HNAJ_0000120001-mRNA-1">
    <property type="protein sequence ID" value="HNAJ_0000120001-mRNA-1"/>
    <property type="gene ID" value="HNAJ_0000120001"/>
</dbReference>
<sequence length="116" mass="13278">MVNSKLYFNYEKGSEYINKTANIYLHRPSNSGNEKYEEAPREERRGEGVKKVSHRNGTLQAGASQLTRARKCGKLPIVLSYARKQAYRVRACVVVSNCMFCIRRDPYTGTPPRIYA</sequence>
<dbReference type="Proteomes" id="UP000278807">
    <property type="component" value="Unassembled WGS sequence"/>
</dbReference>
<evidence type="ECO:0000256" key="1">
    <source>
        <dbReference type="SAM" id="MobiDB-lite"/>
    </source>
</evidence>
<organism evidence="4">
    <name type="scientific">Rodentolepis nana</name>
    <name type="common">Dwarf tapeworm</name>
    <name type="synonym">Hymenolepis nana</name>
    <dbReference type="NCBI Taxonomy" id="102285"/>
    <lineage>
        <taxon>Eukaryota</taxon>
        <taxon>Metazoa</taxon>
        <taxon>Spiralia</taxon>
        <taxon>Lophotrochozoa</taxon>
        <taxon>Platyhelminthes</taxon>
        <taxon>Cestoda</taxon>
        <taxon>Eucestoda</taxon>
        <taxon>Cyclophyllidea</taxon>
        <taxon>Hymenolepididae</taxon>
        <taxon>Rodentolepis</taxon>
    </lineage>
</organism>
<accession>A0A0R3T2M3</accession>
<feature type="compositionally biased region" description="Basic and acidic residues" evidence="1">
    <location>
        <begin position="34"/>
        <end position="50"/>
    </location>
</feature>
<keyword evidence="3" id="KW-1185">Reference proteome</keyword>
<name>A0A0R3T2M3_RODNA</name>
<proteinExistence type="predicted"/>